<feature type="transmembrane region" description="Helical" evidence="1">
    <location>
        <begin position="119"/>
        <end position="139"/>
    </location>
</feature>
<proteinExistence type="predicted"/>
<dbReference type="Proteomes" id="UP000831537">
    <property type="component" value="Chromosome"/>
</dbReference>
<feature type="transmembrane region" description="Helical" evidence="1">
    <location>
        <begin position="63"/>
        <end position="83"/>
    </location>
</feature>
<organism evidence="2 3">
    <name type="scientific">Gracilibacillus salinarum</name>
    <dbReference type="NCBI Taxonomy" id="2932255"/>
    <lineage>
        <taxon>Bacteria</taxon>
        <taxon>Bacillati</taxon>
        <taxon>Bacillota</taxon>
        <taxon>Bacilli</taxon>
        <taxon>Bacillales</taxon>
        <taxon>Bacillaceae</taxon>
        <taxon>Gracilibacillus</taxon>
    </lineage>
</organism>
<evidence type="ECO:0000313" key="2">
    <source>
        <dbReference type="EMBL" id="UOQ86793.1"/>
    </source>
</evidence>
<dbReference type="EMBL" id="CP095071">
    <property type="protein sequence ID" value="UOQ86793.1"/>
    <property type="molecule type" value="Genomic_DNA"/>
</dbReference>
<evidence type="ECO:0000313" key="3">
    <source>
        <dbReference type="Proteomes" id="UP000831537"/>
    </source>
</evidence>
<feature type="transmembrane region" description="Helical" evidence="1">
    <location>
        <begin position="145"/>
        <end position="162"/>
    </location>
</feature>
<keyword evidence="1" id="KW-0812">Transmembrane</keyword>
<name>A0ABY4GRN1_9BACI</name>
<dbReference type="RefSeq" id="WP_244747161.1">
    <property type="nucleotide sequence ID" value="NZ_CP095071.1"/>
</dbReference>
<feature type="transmembrane region" description="Helical" evidence="1">
    <location>
        <begin position="41"/>
        <end position="57"/>
    </location>
</feature>
<sequence>MKLIPIYTENIKNRRNHTIFLDLEKRTTYKALHKEEKTNHTYYWIGFFVVLAIMRAIESVQLHIPTVICFVIIGIGVILGAWAGRVFYQKYIYEEMTEIYLTESMVEQYIEQGKKLYQFEIGIVAGCFLVFLILALVFILNQSLVVLFFSLFFFLIFSAYVYRMPMARIKLYHGANRP</sequence>
<keyword evidence="1" id="KW-0472">Membrane</keyword>
<evidence type="ECO:0008006" key="4">
    <source>
        <dbReference type="Google" id="ProtNLM"/>
    </source>
</evidence>
<protein>
    <recommendedName>
        <fullName evidence="4">DUF3278 domain-containing protein</fullName>
    </recommendedName>
</protein>
<keyword evidence="1" id="KW-1133">Transmembrane helix</keyword>
<reference evidence="2 3" key="1">
    <citation type="submission" date="2022-04" db="EMBL/GenBank/DDBJ databases">
        <title>Gracilibacillus sp. isolated from saltern.</title>
        <authorList>
            <person name="Won M."/>
            <person name="Lee C.-M."/>
            <person name="Woen H.-Y."/>
            <person name="Kwon S.-W."/>
        </authorList>
    </citation>
    <scope>NUCLEOTIDE SEQUENCE [LARGE SCALE GENOMIC DNA]</scope>
    <source>
        <strain evidence="2 3">SSPM10-3</strain>
    </source>
</reference>
<accession>A0ABY4GRN1</accession>
<evidence type="ECO:0000256" key="1">
    <source>
        <dbReference type="SAM" id="Phobius"/>
    </source>
</evidence>
<keyword evidence="3" id="KW-1185">Reference proteome</keyword>
<gene>
    <name evidence="2" type="ORF">MUN87_07875</name>
</gene>